<dbReference type="GO" id="GO:0006302">
    <property type="term" value="P:double-strand break repair"/>
    <property type="evidence" value="ECO:0007669"/>
    <property type="project" value="TreeGrafter"/>
</dbReference>
<comment type="caution">
    <text evidence="3">The sequence shown here is derived from an EMBL/GenBank/DDBJ whole genome shotgun (WGS) entry which is preliminary data.</text>
</comment>
<dbReference type="InterPro" id="IPR001098">
    <property type="entry name" value="DNA-dir_DNA_pol_A_palm_dom"/>
</dbReference>
<dbReference type="SUPFAM" id="SSF56672">
    <property type="entry name" value="DNA/RNA polymerases"/>
    <property type="match status" value="1"/>
</dbReference>
<name>X1B8X6_9ZZZZ</name>
<evidence type="ECO:0000256" key="1">
    <source>
        <dbReference type="ARBA" id="ARBA00022705"/>
    </source>
</evidence>
<dbReference type="PANTHER" id="PTHR10133">
    <property type="entry name" value="DNA POLYMERASE I"/>
    <property type="match status" value="1"/>
</dbReference>
<gene>
    <name evidence="3" type="ORF">S01H4_38516</name>
</gene>
<dbReference type="GO" id="GO:0006261">
    <property type="term" value="P:DNA-templated DNA replication"/>
    <property type="evidence" value="ECO:0007669"/>
    <property type="project" value="InterPro"/>
</dbReference>
<dbReference type="Gene3D" id="1.20.1060.10">
    <property type="entry name" value="Taq DNA Polymerase, Chain T, domain 4"/>
    <property type="match status" value="1"/>
</dbReference>
<dbReference type="InterPro" id="IPR036397">
    <property type="entry name" value="RNaseH_sf"/>
</dbReference>
<proteinExistence type="predicted"/>
<feature type="domain" description="DNA-directed DNA polymerase family A palm" evidence="2">
    <location>
        <begin position="46"/>
        <end position="97"/>
    </location>
</feature>
<dbReference type="Pfam" id="PF00476">
    <property type="entry name" value="DNA_pol_A"/>
    <property type="match status" value="1"/>
</dbReference>
<keyword evidence="1" id="KW-0235">DNA replication</keyword>
<protein>
    <recommendedName>
        <fullName evidence="2">DNA-directed DNA polymerase family A palm domain-containing protein</fullName>
    </recommendedName>
</protein>
<evidence type="ECO:0000259" key="2">
    <source>
        <dbReference type="Pfam" id="PF00476"/>
    </source>
</evidence>
<dbReference type="GO" id="GO:0003677">
    <property type="term" value="F:DNA binding"/>
    <property type="evidence" value="ECO:0007669"/>
    <property type="project" value="InterPro"/>
</dbReference>
<accession>X1B8X6</accession>
<dbReference type="InterPro" id="IPR002298">
    <property type="entry name" value="DNA_polymerase_A"/>
</dbReference>
<reference evidence="3" key="1">
    <citation type="journal article" date="2014" name="Front. Microbiol.">
        <title>High frequency of phylogenetically diverse reductive dehalogenase-homologous genes in deep subseafloor sedimentary metagenomes.</title>
        <authorList>
            <person name="Kawai M."/>
            <person name="Futagami T."/>
            <person name="Toyoda A."/>
            <person name="Takaki Y."/>
            <person name="Nishi S."/>
            <person name="Hori S."/>
            <person name="Arai W."/>
            <person name="Tsubouchi T."/>
            <person name="Morono Y."/>
            <person name="Uchiyama I."/>
            <person name="Ito T."/>
            <person name="Fujiyama A."/>
            <person name="Inagaki F."/>
            <person name="Takami H."/>
        </authorList>
    </citation>
    <scope>NUCLEOTIDE SEQUENCE</scope>
    <source>
        <strain evidence="3">Expedition CK06-06</strain>
    </source>
</reference>
<organism evidence="3">
    <name type="scientific">marine sediment metagenome</name>
    <dbReference type="NCBI Taxonomy" id="412755"/>
    <lineage>
        <taxon>unclassified sequences</taxon>
        <taxon>metagenomes</taxon>
        <taxon>ecological metagenomes</taxon>
    </lineage>
</organism>
<dbReference type="EMBL" id="BART01020776">
    <property type="protein sequence ID" value="GAG92244.1"/>
    <property type="molecule type" value="Genomic_DNA"/>
</dbReference>
<dbReference type="PANTHER" id="PTHR10133:SF27">
    <property type="entry name" value="DNA POLYMERASE NU"/>
    <property type="match status" value="1"/>
</dbReference>
<dbReference type="InterPro" id="IPR043502">
    <property type="entry name" value="DNA/RNA_pol_sf"/>
</dbReference>
<dbReference type="AlphaFoldDB" id="X1B8X6"/>
<evidence type="ECO:0000313" key="3">
    <source>
        <dbReference type="EMBL" id="GAG92244.1"/>
    </source>
</evidence>
<dbReference type="Gene3D" id="3.30.420.10">
    <property type="entry name" value="Ribonuclease H-like superfamily/Ribonuclease H"/>
    <property type="match status" value="1"/>
</dbReference>
<dbReference type="GO" id="GO:0003887">
    <property type="term" value="F:DNA-directed DNA polymerase activity"/>
    <property type="evidence" value="ECO:0007669"/>
    <property type="project" value="InterPro"/>
</dbReference>
<sequence>MVLLLKPVLDEDLKTTGSDKLFHDLEMPLVAVLAEMEMEGIGLDTEFLAVMSQKLEKDITGLEKKIYKGVGEEFNLNSPKQLSEALFTTLGVNTPKQRCKDCKWLLFDCG</sequence>